<feature type="binding site" evidence="4">
    <location>
        <position position="8"/>
    </location>
    <ligand>
        <name>substrate</name>
    </ligand>
</feature>
<evidence type="ECO:0000256" key="1">
    <source>
        <dbReference type="ARBA" id="ARBA00007953"/>
    </source>
</evidence>
<dbReference type="Proteomes" id="UP000467488">
    <property type="component" value="Chromosome"/>
</dbReference>
<dbReference type="GO" id="GO:0031119">
    <property type="term" value="P:tRNA pseudouridine synthesis"/>
    <property type="evidence" value="ECO:0007669"/>
    <property type="project" value="UniProtKB-UniRule"/>
</dbReference>
<dbReference type="InterPro" id="IPR020103">
    <property type="entry name" value="PsdUridine_synth_cat_dom_sf"/>
</dbReference>
<keyword evidence="3 4" id="KW-0413">Isomerase</keyword>
<keyword evidence="2 4" id="KW-0819">tRNA processing</keyword>
<dbReference type="CDD" id="cd02575">
    <property type="entry name" value="PseudoU_synth_EcTruD"/>
    <property type="match status" value="1"/>
</dbReference>
<dbReference type="GO" id="GO:0005829">
    <property type="term" value="C:cytosol"/>
    <property type="evidence" value="ECO:0007669"/>
    <property type="project" value="TreeGrafter"/>
</dbReference>
<dbReference type="FunFam" id="3.30.2340.10:FF:000001">
    <property type="entry name" value="tRNA pseudouridine synthase D"/>
    <property type="match status" value="1"/>
</dbReference>
<comment type="catalytic activity">
    <reaction evidence="4">
        <text>uridine(13) in tRNA = pseudouridine(13) in tRNA</text>
        <dbReference type="Rhea" id="RHEA:42540"/>
        <dbReference type="Rhea" id="RHEA-COMP:10105"/>
        <dbReference type="Rhea" id="RHEA-COMP:10106"/>
        <dbReference type="ChEBI" id="CHEBI:65314"/>
        <dbReference type="ChEBI" id="CHEBI:65315"/>
        <dbReference type="EC" id="5.4.99.27"/>
    </reaction>
</comment>
<dbReference type="GO" id="GO:0003723">
    <property type="term" value="F:RNA binding"/>
    <property type="evidence" value="ECO:0007669"/>
    <property type="project" value="InterPro"/>
</dbReference>
<name>A0A8S0FML7_ECOLX</name>
<dbReference type="InterPro" id="IPR001656">
    <property type="entry name" value="PsdUridine_synth_TruD"/>
</dbReference>
<dbReference type="GO" id="GO:0160150">
    <property type="term" value="F:tRNA pseudouridine(13) synthase activity"/>
    <property type="evidence" value="ECO:0007669"/>
    <property type="project" value="UniProtKB-EC"/>
</dbReference>
<evidence type="ECO:0000313" key="6">
    <source>
        <dbReference type="EMBL" id="BBU81634.1"/>
    </source>
</evidence>
<dbReference type="EMBL" id="AP022360">
    <property type="protein sequence ID" value="BBU81634.1"/>
    <property type="molecule type" value="Genomic_DNA"/>
</dbReference>
<dbReference type="SUPFAM" id="SSF55120">
    <property type="entry name" value="Pseudouridine synthase"/>
    <property type="match status" value="1"/>
</dbReference>
<dbReference type="NCBIfam" id="NF002155">
    <property type="entry name" value="PRK00984.1-4"/>
    <property type="match status" value="1"/>
</dbReference>
<dbReference type="InterPro" id="IPR011760">
    <property type="entry name" value="PsdUridine_synth_TruD_insert"/>
</dbReference>
<dbReference type="Pfam" id="PF01142">
    <property type="entry name" value="TruD"/>
    <property type="match status" value="2"/>
</dbReference>
<dbReference type="InterPro" id="IPR020119">
    <property type="entry name" value="PsdUridine_synth_TruD_CS"/>
</dbReference>
<evidence type="ECO:0000259" key="5">
    <source>
        <dbReference type="PROSITE" id="PS50984"/>
    </source>
</evidence>
<dbReference type="FunFam" id="3.30.2350.20:FF:000001">
    <property type="entry name" value="tRNA pseudouridine synthase D"/>
    <property type="match status" value="1"/>
</dbReference>
<reference evidence="6 7" key="1">
    <citation type="submission" date="2020-01" db="EMBL/GenBank/DDBJ databases">
        <title>Dynamics of blaIMP-6 dissemination in carbapenem resistant Enterobacteriacea isolated from regional surveillance in Osaka, Japan.</title>
        <authorList>
            <person name="Abe R."/>
            <person name="Akeda Y."/>
            <person name="Sugawara Y."/>
            <person name="Yamamoto N."/>
            <person name="Tomono K."/>
            <person name="Takeuchi D."/>
            <person name="Kawahara R."/>
            <person name="Hamada S."/>
        </authorList>
    </citation>
    <scope>NUCLEOTIDE SEQUENCE [LARGE SCALE GENOMIC DNA]</scope>
    <source>
        <strain evidence="6 7">E300</strain>
    </source>
</reference>
<evidence type="ECO:0000256" key="4">
    <source>
        <dbReference type="HAMAP-Rule" id="MF_01082"/>
    </source>
</evidence>
<proteinExistence type="inferred from homology"/>
<dbReference type="EC" id="5.4.99.27" evidence="4"/>
<evidence type="ECO:0000313" key="7">
    <source>
        <dbReference type="Proteomes" id="UP000467488"/>
    </source>
</evidence>
<dbReference type="Gene3D" id="3.30.2340.10">
    <property type="entry name" value="TruD, insertion domain"/>
    <property type="match status" value="1"/>
</dbReference>
<feature type="active site" description="Nucleophile" evidence="4">
    <location>
        <position position="53"/>
    </location>
</feature>
<comment type="similarity">
    <text evidence="1 4">Belongs to the pseudouridine synthase TruD family.</text>
</comment>
<dbReference type="AlphaFoldDB" id="A0A8S0FML7"/>
<dbReference type="PANTHER" id="PTHR47811:SF1">
    <property type="entry name" value="TRNA PSEUDOURIDINE SYNTHASE D"/>
    <property type="match status" value="1"/>
</dbReference>
<dbReference type="NCBIfam" id="TIGR00094">
    <property type="entry name" value="tRNA_TruD_broad"/>
    <property type="match status" value="1"/>
</dbReference>
<gene>
    <name evidence="4 6" type="primary">truD</name>
    <name evidence="6" type="ORF">EIMP300_30340</name>
</gene>
<dbReference type="Gene3D" id="3.30.2350.20">
    <property type="entry name" value="TruD, catalytic domain"/>
    <property type="match status" value="1"/>
</dbReference>
<feature type="binding site" evidence="4">
    <location>
        <position position="310"/>
    </location>
    <ligand>
        <name>substrate</name>
    </ligand>
</feature>
<dbReference type="PANTHER" id="PTHR47811">
    <property type="entry name" value="TRNA PSEUDOURIDINE SYNTHASE D"/>
    <property type="match status" value="1"/>
</dbReference>
<dbReference type="InterPro" id="IPR042214">
    <property type="entry name" value="TruD_catalytic"/>
</dbReference>
<dbReference type="HAMAP" id="MF_01082">
    <property type="entry name" value="TruD"/>
    <property type="match status" value="1"/>
</dbReference>
<dbReference type="PROSITE" id="PS01268">
    <property type="entry name" value="UPF0024"/>
    <property type="match status" value="1"/>
</dbReference>
<feature type="domain" description="TRUD" evidence="5">
    <location>
        <begin position="128"/>
        <end position="284"/>
    </location>
</feature>
<organism evidence="6 7">
    <name type="scientific">Escherichia coli</name>
    <dbReference type="NCBI Taxonomy" id="562"/>
    <lineage>
        <taxon>Bacteria</taxon>
        <taxon>Pseudomonadati</taxon>
        <taxon>Pseudomonadota</taxon>
        <taxon>Gammaproteobacteria</taxon>
        <taxon>Enterobacterales</taxon>
        <taxon>Enterobacteriaceae</taxon>
        <taxon>Escherichia</taxon>
    </lineage>
</organism>
<comment type="function">
    <text evidence="4">Responsible for synthesis of pseudouridine from uracil-13 in transfer RNAs.</text>
</comment>
<protein>
    <recommendedName>
        <fullName evidence="4">tRNA pseudouridine synthase D</fullName>
        <ecNumber evidence="4">5.4.99.27</ecNumber>
    </recommendedName>
    <alternativeName>
        <fullName evidence="4">tRNA pseudouridine(13) synthase</fullName>
    </alternativeName>
    <alternativeName>
        <fullName evidence="4">tRNA pseudouridylate synthase D</fullName>
    </alternativeName>
    <alternativeName>
        <fullName evidence="4">tRNA-uridine isomerase D</fullName>
    </alternativeName>
</protein>
<sequence length="340" mass="38255">MVVEDLGFEPDGEGEHILVRILKNGCNTRFVADALAKFLKIHAREVSFAGQKDKHAVTEQWLCARVPGKEMPDLSAFQLEGCQVLEYARHKRKLRLGALKGNAFTLVLREVSNRDDVEQRLIDICVKGVPNYFGAQRFGIGGSNLQGALRWARNVGHQKLQTNTPVRDRNKRSFWLSAARSALFNQIVAERLKKADVNQVVDGDALQLAGRGSWFVATTEELAELQRRVNDKELMITAALLGSGEWGTQREALAFEQAAVAEETELQTLLVREKVEAARRAMLLYPQQLSWNWWDDVTVEIRFWLPAGSFATSVVRELINTTGDYNQCMYPVNCSAHIAE</sequence>
<evidence type="ECO:0000256" key="2">
    <source>
        <dbReference type="ARBA" id="ARBA00022694"/>
    </source>
</evidence>
<evidence type="ECO:0000256" key="3">
    <source>
        <dbReference type="ARBA" id="ARBA00023235"/>
    </source>
</evidence>
<feature type="binding site" evidence="4">
    <location>
        <position position="102"/>
    </location>
    <ligand>
        <name>substrate</name>
    </ligand>
</feature>
<dbReference type="InterPro" id="IPR043165">
    <property type="entry name" value="TruD_insert_sf"/>
</dbReference>
<accession>A0A8S0FML7</accession>
<dbReference type="PROSITE" id="PS50984">
    <property type="entry name" value="TRUD"/>
    <property type="match status" value="1"/>
</dbReference>
<dbReference type="InterPro" id="IPR050170">
    <property type="entry name" value="TruD_pseudoU_synthase"/>
</dbReference>